<dbReference type="EMBL" id="JAKVPQ010000010">
    <property type="protein sequence ID" value="MCH4286052.1"/>
    <property type="molecule type" value="Genomic_DNA"/>
</dbReference>
<protein>
    <submittedName>
        <fullName evidence="2">Uncharacterized protein</fullName>
    </submittedName>
</protein>
<keyword evidence="1" id="KW-0812">Transmembrane</keyword>
<organism evidence="2 3">
    <name type="scientific">Amedibacillus hominis</name>
    <dbReference type="NCBI Taxonomy" id="2897776"/>
    <lineage>
        <taxon>Bacteria</taxon>
        <taxon>Bacillati</taxon>
        <taxon>Bacillota</taxon>
        <taxon>Erysipelotrichia</taxon>
        <taxon>Erysipelotrichales</taxon>
        <taxon>Erysipelotrichaceae</taxon>
        <taxon>Amedibacillus</taxon>
    </lineage>
</organism>
<dbReference type="RefSeq" id="WP_117536490.1">
    <property type="nucleotide sequence ID" value="NZ_JAKVPQ010000010.1"/>
</dbReference>
<keyword evidence="1" id="KW-0472">Membrane</keyword>
<keyword evidence="1" id="KW-1133">Transmembrane helix</keyword>
<evidence type="ECO:0000313" key="3">
    <source>
        <dbReference type="Proteomes" id="UP001202402"/>
    </source>
</evidence>
<evidence type="ECO:0000313" key="2">
    <source>
        <dbReference type="EMBL" id="MCH4286052.1"/>
    </source>
</evidence>
<comment type="caution">
    <text evidence="2">The sequence shown here is derived from an EMBL/GenBank/DDBJ whole genome shotgun (WGS) entry which is preliminary data.</text>
</comment>
<evidence type="ECO:0000256" key="1">
    <source>
        <dbReference type="SAM" id="Phobius"/>
    </source>
</evidence>
<gene>
    <name evidence="2" type="ORF">LQE99_13060</name>
</gene>
<accession>A0ABS9R8S2</accession>
<proteinExistence type="predicted"/>
<name>A0ABS9R8S2_9FIRM</name>
<sequence length="204" mass="23286">MNSLSKREKTLIYILVCMIVFIGGIFLLVLPSFEQYSKAKSAYDEASDQLVITKASVPDYTTLDANVKKVKKELEEIRKSFYEEMNKEDLDQEITQLVVEHNLVPVNLSMSEIASEEVMNYEAYLKSQTKEQGTSSKENKTETTKKTTAKVYNVTMVVQGTVQDVQSLVNDANKTYSMKIGSVQYSEQQEDTKQMTITFKVYMM</sequence>
<reference evidence="2 3" key="1">
    <citation type="submission" date="2022-02" db="EMBL/GenBank/DDBJ databases">
        <title>Genome of Erysipelotrichaceae sp. nov. NSJ-176 isolated from human feces.</title>
        <authorList>
            <person name="Abdugheni R."/>
        </authorList>
    </citation>
    <scope>NUCLEOTIDE SEQUENCE [LARGE SCALE GENOMIC DNA]</scope>
    <source>
        <strain evidence="2 3">NSJ-176</strain>
    </source>
</reference>
<feature type="transmembrane region" description="Helical" evidence="1">
    <location>
        <begin position="12"/>
        <end position="33"/>
    </location>
</feature>
<dbReference type="Proteomes" id="UP001202402">
    <property type="component" value="Unassembled WGS sequence"/>
</dbReference>
<keyword evidence="3" id="KW-1185">Reference proteome</keyword>